<proteinExistence type="predicted"/>
<organism evidence="1 2">
    <name type="scientific">Nelumbo nucifera</name>
    <name type="common">Sacred lotus</name>
    <dbReference type="NCBI Taxonomy" id="4432"/>
    <lineage>
        <taxon>Eukaryota</taxon>
        <taxon>Viridiplantae</taxon>
        <taxon>Streptophyta</taxon>
        <taxon>Embryophyta</taxon>
        <taxon>Tracheophyta</taxon>
        <taxon>Spermatophyta</taxon>
        <taxon>Magnoliopsida</taxon>
        <taxon>Proteales</taxon>
        <taxon>Nelumbonaceae</taxon>
        <taxon>Nelumbo</taxon>
    </lineage>
</organism>
<evidence type="ECO:0000313" key="2">
    <source>
        <dbReference type="Proteomes" id="UP000607653"/>
    </source>
</evidence>
<keyword evidence="2" id="KW-1185">Reference proteome</keyword>
<reference evidence="1 2" key="1">
    <citation type="journal article" date="2020" name="Mol. Biol. Evol.">
        <title>Distinct Expression and Methylation Patterns for Genes with Different Fates following a Single Whole-Genome Duplication in Flowering Plants.</title>
        <authorList>
            <person name="Shi T."/>
            <person name="Rahmani R.S."/>
            <person name="Gugger P.F."/>
            <person name="Wang M."/>
            <person name="Li H."/>
            <person name="Zhang Y."/>
            <person name="Li Z."/>
            <person name="Wang Q."/>
            <person name="Van de Peer Y."/>
            <person name="Marchal K."/>
            <person name="Chen J."/>
        </authorList>
    </citation>
    <scope>NUCLEOTIDE SEQUENCE [LARGE SCALE GENOMIC DNA]</scope>
    <source>
        <tissue evidence="1">Leaf</tissue>
    </source>
</reference>
<protein>
    <submittedName>
        <fullName evidence="1">Uncharacterized protein</fullName>
    </submittedName>
</protein>
<sequence>MAWRFILPLNLIENSPLSSVSLNLSLFTCFTE</sequence>
<name>A0A822Y9Y0_NELNU</name>
<evidence type="ECO:0000313" key="1">
    <source>
        <dbReference type="EMBL" id="DAD26388.1"/>
    </source>
</evidence>
<dbReference type="EMBL" id="DUZY01000002">
    <property type="protein sequence ID" value="DAD26388.1"/>
    <property type="molecule type" value="Genomic_DNA"/>
</dbReference>
<comment type="caution">
    <text evidence="1">The sequence shown here is derived from an EMBL/GenBank/DDBJ whole genome shotgun (WGS) entry which is preliminary data.</text>
</comment>
<gene>
    <name evidence="1" type="ORF">HUJ06_027856</name>
</gene>
<accession>A0A822Y9Y0</accession>
<dbReference type="AlphaFoldDB" id="A0A822Y9Y0"/>
<dbReference type="Proteomes" id="UP000607653">
    <property type="component" value="Unassembled WGS sequence"/>
</dbReference>